<evidence type="ECO:0000313" key="1">
    <source>
        <dbReference type="EMBL" id="PXY38570.1"/>
    </source>
</evidence>
<accession>A0A318MHC5</accession>
<sequence>MQPGAFGAVLAQYHRGAVAPQLREHLGQHAVRALVEARERLVAGGSLHALEPARPVARVVLGGADAGTWRERPDVLAVVETGGQLELTVPEERCDELLLLALRTGCSVRQVERQGPPR</sequence>
<keyword evidence="2" id="KW-1185">Reference proteome</keyword>
<dbReference type="AlphaFoldDB" id="A0A318MHC5"/>
<protein>
    <submittedName>
        <fullName evidence="1">Uncharacterized protein</fullName>
    </submittedName>
</protein>
<evidence type="ECO:0000313" key="2">
    <source>
        <dbReference type="Proteomes" id="UP000247892"/>
    </source>
</evidence>
<dbReference type="Proteomes" id="UP000247892">
    <property type="component" value="Unassembled WGS sequence"/>
</dbReference>
<comment type="caution">
    <text evidence="1">The sequence shown here is derived from an EMBL/GenBank/DDBJ whole genome shotgun (WGS) entry which is preliminary data.</text>
</comment>
<proteinExistence type="predicted"/>
<gene>
    <name evidence="1" type="ORF">BA062_02200</name>
</gene>
<reference evidence="1 2" key="1">
    <citation type="submission" date="2016-07" db="EMBL/GenBank/DDBJ databases">
        <title>Draft genome sequence of Prauserella sp. YIM 121212, isolated from alkaline soil.</title>
        <authorList>
            <person name="Ruckert C."/>
            <person name="Albersmeier A."/>
            <person name="Jiang C.-L."/>
            <person name="Jiang Y."/>
            <person name="Kalinowski J."/>
            <person name="Schneider O."/>
            <person name="Winkler A."/>
            <person name="Zotchev S.B."/>
        </authorList>
    </citation>
    <scope>NUCLEOTIDE SEQUENCE [LARGE SCALE GENOMIC DNA]</scope>
    <source>
        <strain evidence="1 2">YIM 121212</strain>
    </source>
</reference>
<dbReference type="RefSeq" id="WP_110334303.1">
    <property type="nucleotide sequence ID" value="NZ_JBHVKT010000045.1"/>
</dbReference>
<name>A0A318MHC5_9PSEU</name>
<dbReference type="OrthoDB" id="5182800at2"/>
<dbReference type="EMBL" id="MASU01000001">
    <property type="protein sequence ID" value="PXY38570.1"/>
    <property type="molecule type" value="Genomic_DNA"/>
</dbReference>
<organism evidence="1 2">
    <name type="scientific">Prauserella flavalba</name>
    <dbReference type="NCBI Taxonomy" id="1477506"/>
    <lineage>
        <taxon>Bacteria</taxon>
        <taxon>Bacillati</taxon>
        <taxon>Actinomycetota</taxon>
        <taxon>Actinomycetes</taxon>
        <taxon>Pseudonocardiales</taxon>
        <taxon>Pseudonocardiaceae</taxon>
        <taxon>Prauserella</taxon>
    </lineage>
</organism>